<protein>
    <submittedName>
        <fullName evidence="1">Uncharacterized protein</fullName>
    </submittedName>
</protein>
<accession>A0A481YXP4</accession>
<dbReference type="InterPro" id="IPR011009">
    <property type="entry name" value="Kinase-like_dom_sf"/>
</dbReference>
<reference evidence="1" key="1">
    <citation type="journal article" date="2019" name="MBio">
        <title>Virus Genomes from Deep Sea Sediments Expand the Ocean Megavirome and Support Independent Origins of Viral Gigantism.</title>
        <authorList>
            <person name="Backstrom D."/>
            <person name="Yutin N."/>
            <person name="Jorgensen S.L."/>
            <person name="Dharamshi J."/>
            <person name="Homa F."/>
            <person name="Zaremba-Niedwiedzka K."/>
            <person name="Spang A."/>
            <person name="Wolf Y.I."/>
            <person name="Koonin E.V."/>
            <person name="Ettema T.J."/>
        </authorList>
    </citation>
    <scope>NUCLEOTIDE SEQUENCE</scope>
</reference>
<dbReference type="EMBL" id="MK500372">
    <property type="protein sequence ID" value="QBK88012.1"/>
    <property type="molecule type" value="Genomic_DNA"/>
</dbReference>
<proteinExistence type="predicted"/>
<sequence>MQFCDIVGFSTYYEVEGNSFYKYYDNINDEHWIRIKNVARILSNEGLGPKVFSITDDNNYHCIEYQRITPFNAHNDKIRPNMSTKKIRDKISSLVDRLHSLGYGHGDLHLENIGFQDDTLYILDHDTIYRIEEGQVKWLLLWMKKGFGWEDSFEDFVEDDYDSWMSDWICK</sequence>
<evidence type="ECO:0000313" key="1">
    <source>
        <dbReference type="EMBL" id="QBK88012.1"/>
    </source>
</evidence>
<gene>
    <name evidence="1" type="ORF">LCMAC202_03740</name>
</gene>
<dbReference type="Gene3D" id="1.10.510.10">
    <property type="entry name" value="Transferase(Phosphotransferase) domain 1"/>
    <property type="match status" value="1"/>
</dbReference>
<name>A0A481YXP4_9VIRU</name>
<dbReference type="SUPFAM" id="SSF56112">
    <property type="entry name" value="Protein kinase-like (PK-like)"/>
    <property type="match status" value="1"/>
</dbReference>
<organism evidence="1">
    <name type="scientific">Marseillevirus LCMAC202</name>
    <dbReference type="NCBI Taxonomy" id="2506606"/>
    <lineage>
        <taxon>Viruses</taxon>
        <taxon>Varidnaviria</taxon>
        <taxon>Bamfordvirae</taxon>
        <taxon>Nucleocytoviricota</taxon>
        <taxon>Megaviricetes</taxon>
        <taxon>Pimascovirales</taxon>
        <taxon>Pimascovirales incertae sedis</taxon>
        <taxon>Marseilleviridae</taxon>
    </lineage>
</organism>